<accession>A0AAD3H3C7</accession>
<feature type="compositionally biased region" description="Acidic residues" evidence="1">
    <location>
        <begin position="338"/>
        <end position="348"/>
    </location>
</feature>
<feature type="compositionally biased region" description="Polar residues" evidence="1">
    <location>
        <begin position="61"/>
        <end position="70"/>
    </location>
</feature>
<evidence type="ECO:0000313" key="4">
    <source>
        <dbReference type="Proteomes" id="UP001054902"/>
    </source>
</evidence>
<dbReference type="PANTHER" id="PTHR32419">
    <property type="entry name" value="GLUTATHIONYL-HYDROQUINONE REDUCTASE"/>
    <property type="match status" value="1"/>
</dbReference>
<sequence length="743" mass="84149">MSGKSRVSEELEDLRQKGLAKTGRGKFKDTGGTFRTPEEAEAFLREVQTAKKKQDKPVPPTNLNSSDLNDWYSKQRQFELEQRKRREEAETLLRSYRSTSVFDKNIPVSPKDNVEGRIGVVEEENTIPVSSQIGKFEKEGEDEEINDNVNAVTDVLDNNDALADDDDLAEEEKTSMTQENNDDVDDMSSESHGDGSNDEDDVPTDQDLNKVEENISNDSNDNLDDEKPVKANVNEIEANGDETEPNCDASDDGVKDEGDQDINDEADGSNDVEDVNRNEYILDEIESSRDGNDGDIMINAEEADLNKESAKEVDLDDSSEPRDDEITEQETNAGEIQAETEETDDDLSTNEQLQSMNESVVQEIAVENEKQAEVEEDDDSILEAVGEISLDDQEVTTDSKTNQSSEEEKKDDSDDDNMKASVEDGWRFLISREPGAKFAPEPDRYHIYSSFACPWGHRVTMTLNLKGLQNVIGVTHCHPTWQFTKPNFDDHRGWVFGSADGEDLSNTAGMGKFPSNWGEEDPINGAKTIRDLYEKAGDQTGKYILPVLWDKKNDTIVSNESSEIIRMLNSEFNEFAEKSSLDLYPDHLQNEIDSINGWIYPYFNNGVYRCGLASTQERYDIAIDDLTKAFDKIESILQKKRFLCGESITEADVRLFVTLLRFDEVYDTYFKCNTRSVRSTPVILNYVRDIYQMDGVKETCRMDMIKAHYYTSHVELNKYSIIPRGDNFLTLLDQPHDREKIGL</sequence>
<dbReference type="InterPro" id="IPR047047">
    <property type="entry name" value="GST_Omega-like_C"/>
</dbReference>
<feature type="region of interest" description="Disordered" evidence="1">
    <location>
        <begin position="1"/>
        <end position="70"/>
    </location>
</feature>
<feature type="compositionally biased region" description="Basic and acidic residues" evidence="1">
    <location>
        <begin position="406"/>
        <end position="419"/>
    </location>
</feature>
<dbReference type="Pfam" id="PF13409">
    <property type="entry name" value="GST_N_2"/>
    <property type="match status" value="1"/>
</dbReference>
<dbReference type="PROSITE" id="PS50405">
    <property type="entry name" value="GST_CTER"/>
    <property type="match status" value="1"/>
</dbReference>
<feature type="compositionally biased region" description="Polar residues" evidence="1">
    <location>
        <begin position="349"/>
        <end position="359"/>
    </location>
</feature>
<dbReference type="SFLD" id="SFLDG01148">
    <property type="entry name" value="Xi_(cytGST)"/>
    <property type="match status" value="1"/>
</dbReference>
<dbReference type="EMBL" id="BLLK01000029">
    <property type="protein sequence ID" value="GFH48860.1"/>
    <property type="molecule type" value="Genomic_DNA"/>
</dbReference>
<feature type="domain" description="GST C-terminal" evidence="2">
    <location>
        <begin position="574"/>
        <end position="720"/>
    </location>
</feature>
<dbReference type="InterPro" id="IPR016639">
    <property type="entry name" value="GST_Omega/GSH"/>
</dbReference>
<feature type="compositionally biased region" description="Acidic residues" evidence="1">
    <location>
        <begin position="238"/>
        <end position="251"/>
    </location>
</feature>
<comment type="caution">
    <text evidence="3">The sequence shown here is derived from an EMBL/GenBank/DDBJ whole genome shotgun (WGS) entry which is preliminary data.</text>
</comment>
<feature type="region of interest" description="Disordered" evidence="1">
    <location>
        <begin position="387"/>
        <end position="419"/>
    </location>
</feature>
<feature type="compositionally biased region" description="Basic and acidic residues" evidence="1">
    <location>
        <begin position="1"/>
        <end position="16"/>
    </location>
</feature>
<feature type="compositionally biased region" description="Acidic residues" evidence="1">
    <location>
        <begin position="258"/>
        <end position="273"/>
    </location>
</feature>
<dbReference type="SUPFAM" id="SSF47616">
    <property type="entry name" value="GST C-terminal domain-like"/>
    <property type="match status" value="1"/>
</dbReference>
<feature type="region of interest" description="Disordered" evidence="1">
    <location>
        <begin position="301"/>
        <end position="359"/>
    </location>
</feature>
<organism evidence="3 4">
    <name type="scientific">Chaetoceros tenuissimus</name>
    <dbReference type="NCBI Taxonomy" id="426638"/>
    <lineage>
        <taxon>Eukaryota</taxon>
        <taxon>Sar</taxon>
        <taxon>Stramenopiles</taxon>
        <taxon>Ochrophyta</taxon>
        <taxon>Bacillariophyta</taxon>
        <taxon>Coscinodiscophyceae</taxon>
        <taxon>Chaetocerotophycidae</taxon>
        <taxon>Chaetocerotales</taxon>
        <taxon>Chaetocerotaceae</taxon>
        <taxon>Chaetoceros</taxon>
    </lineage>
</organism>
<dbReference type="InterPro" id="IPR036282">
    <property type="entry name" value="Glutathione-S-Trfase_C_sf"/>
</dbReference>
<dbReference type="PANTHER" id="PTHR32419:SF6">
    <property type="entry name" value="GLUTATHIONE S-TRANSFERASE OMEGA-LIKE 1-RELATED"/>
    <property type="match status" value="1"/>
</dbReference>
<feature type="region of interest" description="Disordered" evidence="1">
    <location>
        <begin position="125"/>
        <end position="277"/>
    </location>
</feature>
<evidence type="ECO:0000256" key="1">
    <source>
        <dbReference type="SAM" id="MobiDB-lite"/>
    </source>
</evidence>
<dbReference type="CDD" id="cd03190">
    <property type="entry name" value="GST_C_Omega_like"/>
    <property type="match status" value="1"/>
</dbReference>
<dbReference type="GO" id="GO:0005737">
    <property type="term" value="C:cytoplasm"/>
    <property type="evidence" value="ECO:0007669"/>
    <property type="project" value="TreeGrafter"/>
</dbReference>
<dbReference type="InterPro" id="IPR040079">
    <property type="entry name" value="Glutathione_S-Trfase"/>
</dbReference>
<feature type="compositionally biased region" description="Acidic residues" evidence="1">
    <location>
        <begin position="314"/>
        <end position="328"/>
    </location>
</feature>
<reference evidence="3 4" key="1">
    <citation type="journal article" date="2021" name="Sci. Rep.">
        <title>The genome of the diatom Chaetoceros tenuissimus carries an ancient integrated fragment of an extant virus.</title>
        <authorList>
            <person name="Hongo Y."/>
            <person name="Kimura K."/>
            <person name="Takaki Y."/>
            <person name="Yoshida Y."/>
            <person name="Baba S."/>
            <person name="Kobayashi G."/>
            <person name="Nagasaki K."/>
            <person name="Hano T."/>
            <person name="Tomaru Y."/>
        </authorList>
    </citation>
    <scope>NUCLEOTIDE SEQUENCE [LARGE SCALE GENOMIC DNA]</scope>
    <source>
        <strain evidence="3 4">NIES-3715</strain>
    </source>
</reference>
<evidence type="ECO:0000313" key="3">
    <source>
        <dbReference type="EMBL" id="GFH48860.1"/>
    </source>
</evidence>
<proteinExistence type="predicted"/>
<name>A0AAD3H3C7_9STRA</name>
<protein>
    <recommendedName>
        <fullName evidence="2">GST C-terminal domain-containing protein</fullName>
    </recommendedName>
</protein>
<dbReference type="Pfam" id="PF13410">
    <property type="entry name" value="GST_C_2"/>
    <property type="match status" value="1"/>
</dbReference>
<dbReference type="SFLD" id="SFLDG01206">
    <property type="entry name" value="Xi.1"/>
    <property type="match status" value="1"/>
</dbReference>
<gene>
    <name evidence="3" type="ORF">CTEN210_05336</name>
</gene>
<feature type="compositionally biased region" description="Basic and acidic residues" evidence="1">
    <location>
        <begin position="304"/>
        <end position="313"/>
    </location>
</feature>
<dbReference type="Gene3D" id="1.20.1050.10">
    <property type="match status" value="1"/>
</dbReference>
<dbReference type="InterPro" id="IPR010987">
    <property type="entry name" value="Glutathione-S-Trfase_C-like"/>
</dbReference>
<dbReference type="InterPro" id="IPR036249">
    <property type="entry name" value="Thioredoxin-like_sf"/>
</dbReference>
<evidence type="ECO:0000259" key="2">
    <source>
        <dbReference type="PROSITE" id="PS50405"/>
    </source>
</evidence>
<dbReference type="Gene3D" id="3.40.30.10">
    <property type="entry name" value="Glutaredoxin"/>
    <property type="match status" value="1"/>
</dbReference>
<dbReference type="SUPFAM" id="SSF52833">
    <property type="entry name" value="Thioredoxin-like"/>
    <property type="match status" value="1"/>
</dbReference>
<dbReference type="InterPro" id="IPR004045">
    <property type="entry name" value="Glutathione_S-Trfase_N"/>
</dbReference>
<keyword evidence="4" id="KW-1185">Reference proteome</keyword>
<dbReference type="AlphaFoldDB" id="A0AAD3H3C7"/>
<dbReference type="Proteomes" id="UP001054902">
    <property type="component" value="Unassembled WGS sequence"/>
</dbReference>
<dbReference type="GO" id="GO:0004364">
    <property type="term" value="F:glutathione transferase activity"/>
    <property type="evidence" value="ECO:0007669"/>
    <property type="project" value="InterPro"/>
</dbReference>
<dbReference type="SFLD" id="SFLDS00019">
    <property type="entry name" value="Glutathione_Transferase_(cytos"/>
    <property type="match status" value="1"/>
</dbReference>